<evidence type="ECO:0000256" key="2">
    <source>
        <dbReference type="ARBA" id="ARBA00001968"/>
    </source>
</evidence>
<evidence type="ECO:0000313" key="15">
    <source>
        <dbReference type="EMBL" id="QHC00683.1"/>
    </source>
</evidence>
<dbReference type="KEGG" id="eke:EK0264_10540"/>
<comment type="cofactor">
    <cofactor evidence="2">
        <name>a divalent metal cation</name>
        <dbReference type="ChEBI" id="CHEBI:60240"/>
    </cofactor>
</comment>
<dbReference type="InterPro" id="IPR036890">
    <property type="entry name" value="HATPase_C_sf"/>
</dbReference>
<dbReference type="GO" id="GO:0000155">
    <property type="term" value="F:phosphorelay sensor kinase activity"/>
    <property type="evidence" value="ECO:0007669"/>
    <property type="project" value="InterPro"/>
</dbReference>
<evidence type="ECO:0000259" key="13">
    <source>
        <dbReference type="PROSITE" id="PS50109"/>
    </source>
</evidence>
<keyword evidence="5" id="KW-0597">Phosphoprotein</keyword>
<comment type="catalytic activity">
    <reaction evidence="1">
        <text>ATP + protein L-histidine = ADP + protein N-phospho-L-histidine.</text>
        <dbReference type="EC" id="2.7.13.3"/>
    </reaction>
</comment>
<dbReference type="InterPro" id="IPR003661">
    <property type="entry name" value="HisK_dim/P_dom"/>
</dbReference>
<dbReference type="Pfam" id="PF02518">
    <property type="entry name" value="HATPase_c"/>
    <property type="match status" value="1"/>
</dbReference>
<evidence type="ECO:0000313" key="16">
    <source>
        <dbReference type="Proteomes" id="UP000463857"/>
    </source>
</evidence>
<dbReference type="SMART" id="SM00387">
    <property type="entry name" value="HATPase_c"/>
    <property type="match status" value="1"/>
</dbReference>
<feature type="domain" description="Histidine kinase" evidence="13">
    <location>
        <begin position="265"/>
        <end position="481"/>
    </location>
</feature>
<dbReference type="InterPro" id="IPR050428">
    <property type="entry name" value="TCS_sensor_his_kinase"/>
</dbReference>
<reference evidence="15 16" key="1">
    <citation type="journal article" date="2018" name="Int. J. Syst. Evol. Microbiol.">
        <title>Epidermidibacterium keratini gen. nov., sp. nov., a member of the family Sporichthyaceae, isolated from keratin epidermis.</title>
        <authorList>
            <person name="Lee D.G."/>
            <person name="Trujillo M.E."/>
            <person name="Kang S."/>
            <person name="Nam J.J."/>
            <person name="Kim Y.J."/>
        </authorList>
    </citation>
    <scope>NUCLEOTIDE SEQUENCE [LARGE SCALE GENOMIC DNA]</scope>
    <source>
        <strain evidence="15 16">EPI-7</strain>
    </source>
</reference>
<keyword evidence="16" id="KW-1185">Reference proteome</keyword>
<accession>A0A7L4YP57</accession>
<dbReference type="InParanoid" id="A0A7L4YP57"/>
<dbReference type="PANTHER" id="PTHR45436:SF5">
    <property type="entry name" value="SENSOR HISTIDINE KINASE TRCS"/>
    <property type="match status" value="1"/>
</dbReference>
<evidence type="ECO:0000256" key="4">
    <source>
        <dbReference type="ARBA" id="ARBA00012438"/>
    </source>
</evidence>
<evidence type="ECO:0000256" key="8">
    <source>
        <dbReference type="ARBA" id="ARBA00022777"/>
    </source>
</evidence>
<comment type="subcellular location">
    <subcellularLocation>
        <location evidence="3">Cell membrane</location>
    </subcellularLocation>
</comment>
<dbReference type="CDD" id="cd06225">
    <property type="entry name" value="HAMP"/>
    <property type="match status" value="1"/>
</dbReference>
<dbReference type="SUPFAM" id="SSF55874">
    <property type="entry name" value="ATPase domain of HSP90 chaperone/DNA topoisomerase II/histidine kinase"/>
    <property type="match status" value="1"/>
</dbReference>
<evidence type="ECO:0000256" key="9">
    <source>
        <dbReference type="ARBA" id="ARBA00022989"/>
    </source>
</evidence>
<keyword evidence="8" id="KW-0418">Kinase</keyword>
<dbReference type="Gene3D" id="1.10.287.130">
    <property type="match status" value="1"/>
</dbReference>
<dbReference type="RefSeq" id="WP_159545409.1">
    <property type="nucleotide sequence ID" value="NZ_CP047156.1"/>
</dbReference>
<dbReference type="FunFam" id="3.30.565.10:FF:000006">
    <property type="entry name" value="Sensor histidine kinase WalK"/>
    <property type="match status" value="1"/>
</dbReference>
<dbReference type="PROSITE" id="PS50109">
    <property type="entry name" value="HIS_KIN"/>
    <property type="match status" value="1"/>
</dbReference>
<feature type="domain" description="HAMP" evidence="14">
    <location>
        <begin position="188"/>
        <end position="250"/>
    </location>
</feature>
<evidence type="ECO:0000256" key="3">
    <source>
        <dbReference type="ARBA" id="ARBA00004236"/>
    </source>
</evidence>
<evidence type="ECO:0000256" key="6">
    <source>
        <dbReference type="ARBA" id="ARBA00022679"/>
    </source>
</evidence>
<name>A0A7L4YP57_9ACTN</name>
<dbReference type="FunCoup" id="A0A7L4YP57">
    <property type="interactions" value="7"/>
</dbReference>
<dbReference type="OrthoDB" id="9786919at2"/>
<dbReference type="InterPro" id="IPR036097">
    <property type="entry name" value="HisK_dim/P_sf"/>
</dbReference>
<evidence type="ECO:0000256" key="1">
    <source>
        <dbReference type="ARBA" id="ARBA00000085"/>
    </source>
</evidence>
<keyword evidence="10" id="KW-0902">Two-component regulatory system</keyword>
<sequence>MAWKRPWSLRRRLVLSVTGLILIASIAIGIALPLILRDFLISQVDTQLNDTVKRATSYGTDPDDSGAYGSPKGLVQPGQSVGTLAAFSDGTYLTACAYLNKDGKPSGCTPDMIAAIGQLWVSDEPKTVHLSNLGDYRVTTVKTSDGIFVAGLPMKDTNETVSRLIVIEVTVLGAVLVIAAIATATMIDWTLRPLRRVASTAKRVSAMPLDKGEVDLAERVESKDANPGTEVGQVGAALNQLLDHVDNALDARHRSESQVRAFVADASHELRTPLAAIRGYAELTRRTRSEMTPDVAHALTRIESESERMTALVQDLLLLARLDSGRPLRREPVDLAPLIIDAVSDAQAAGPAYQWDIDLPDETVEVTGDASRLHQVLANLLSNARTHTPEGTTVTTSLSRTPDGTGAVIEVTDDGPGIPQALQTQVFDRFARGDSSRSREKGSTGLGLAIVQAVVASHGGRVAVNSVPGRTSFRVTLPIDRRVGP</sequence>
<dbReference type="GO" id="GO:0005509">
    <property type="term" value="F:calcium ion binding"/>
    <property type="evidence" value="ECO:0007669"/>
    <property type="project" value="UniProtKB-ARBA"/>
</dbReference>
<dbReference type="EC" id="2.7.13.3" evidence="4"/>
<keyword evidence="9 12" id="KW-1133">Transmembrane helix</keyword>
<keyword evidence="7 12" id="KW-0812">Transmembrane</keyword>
<dbReference type="PROSITE" id="PS50885">
    <property type="entry name" value="HAMP"/>
    <property type="match status" value="1"/>
</dbReference>
<dbReference type="SUPFAM" id="SSF47384">
    <property type="entry name" value="Homodimeric domain of signal transducing histidine kinase"/>
    <property type="match status" value="1"/>
</dbReference>
<protein>
    <recommendedName>
        <fullName evidence="4">histidine kinase</fullName>
        <ecNumber evidence="4">2.7.13.3</ecNumber>
    </recommendedName>
</protein>
<dbReference type="InterPro" id="IPR003660">
    <property type="entry name" value="HAMP_dom"/>
</dbReference>
<dbReference type="Gene3D" id="3.30.565.10">
    <property type="entry name" value="Histidine kinase-like ATPase, C-terminal domain"/>
    <property type="match status" value="1"/>
</dbReference>
<feature type="transmembrane region" description="Helical" evidence="12">
    <location>
        <begin position="12"/>
        <end position="36"/>
    </location>
</feature>
<dbReference type="Gene3D" id="6.10.340.10">
    <property type="match status" value="1"/>
</dbReference>
<dbReference type="FunFam" id="1.10.287.130:FF:000001">
    <property type="entry name" value="Two-component sensor histidine kinase"/>
    <property type="match status" value="1"/>
</dbReference>
<dbReference type="AlphaFoldDB" id="A0A7L4YP57"/>
<evidence type="ECO:0000256" key="5">
    <source>
        <dbReference type="ARBA" id="ARBA00022553"/>
    </source>
</evidence>
<keyword evidence="6" id="KW-0808">Transferase</keyword>
<evidence type="ECO:0000256" key="7">
    <source>
        <dbReference type="ARBA" id="ARBA00022692"/>
    </source>
</evidence>
<dbReference type="SMART" id="SM00388">
    <property type="entry name" value="HisKA"/>
    <property type="match status" value="1"/>
</dbReference>
<dbReference type="Proteomes" id="UP000463857">
    <property type="component" value="Chromosome"/>
</dbReference>
<evidence type="ECO:0000256" key="12">
    <source>
        <dbReference type="SAM" id="Phobius"/>
    </source>
</evidence>
<keyword evidence="11 12" id="KW-0472">Membrane</keyword>
<gene>
    <name evidence="15" type="ORF">EK0264_10540</name>
</gene>
<feature type="transmembrane region" description="Helical" evidence="12">
    <location>
        <begin position="164"/>
        <end position="187"/>
    </location>
</feature>
<proteinExistence type="predicted"/>
<dbReference type="InterPro" id="IPR005467">
    <property type="entry name" value="His_kinase_dom"/>
</dbReference>
<dbReference type="Pfam" id="PF00512">
    <property type="entry name" value="HisKA"/>
    <property type="match status" value="1"/>
</dbReference>
<dbReference type="PRINTS" id="PR00344">
    <property type="entry name" value="BCTRLSENSOR"/>
</dbReference>
<evidence type="ECO:0000256" key="10">
    <source>
        <dbReference type="ARBA" id="ARBA00023012"/>
    </source>
</evidence>
<dbReference type="CDD" id="cd00082">
    <property type="entry name" value="HisKA"/>
    <property type="match status" value="1"/>
</dbReference>
<dbReference type="CDD" id="cd00075">
    <property type="entry name" value="HATPase"/>
    <property type="match status" value="1"/>
</dbReference>
<dbReference type="PANTHER" id="PTHR45436">
    <property type="entry name" value="SENSOR HISTIDINE KINASE YKOH"/>
    <property type="match status" value="1"/>
</dbReference>
<dbReference type="SMART" id="SM00304">
    <property type="entry name" value="HAMP"/>
    <property type="match status" value="1"/>
</dbReference>
<evidence type="ECO:0000259" key="14">
    <source>
        <dbReference type="PROSITE" id="PS50885"/>
    </source>
</evidence>
<dbReference type="EMBL" id="CP047156">
    <property type="protein sequence ID" value="QHC00683.1"/>
    <property type="molecule type" value="Genomic_DNA"/>
</dbReference>
<evidence type="ECO:0000256" key="11">
    <source>
        <dbReference type="ARBA" id="ARBA00023136"/>
    </source>
</evidence>
<dbReference type="GO" id="GO:0005886">
    <property type="term" value="C:plasma membrane"/>
    <property type="evidence" value="ECO:0007669"/>
    <property type="project" value="UniProtKB-SubCell"/>
</dbReference>
<dbReference type="Pfam" id="PF00672">
    <property type="entry name" value="HAMP"/>
    <property type="match status" value="1"/>
</dbReference>
<dbReference type="InterPro" id="IPR003594">
    <property type="entry name" value="HATPase_dom"/>
</dbReference>
<organism evidence="15 16">
    <name type="scientific">Epidermidibacterium keratini</name>
    <dbReference type="NCBI Taxonomy" id="1891644"/>
    <lineage>
        <taxon>Bacteria</taxon>
        <taxon>Bacillati</taxon>
        <taxon>Actinomycetota</taxon>
        <taxon>Actinomycetes</taxon>
        <taxon>Sporichthyales</taxon>
        <taxon>Sporichthyaceae</taxon>
        <taxon>Epidermidibacterium</taxon>
    </lineage>
</organism>
<dbReference type="InterPro" id="IPR004358">
    <property type="entry name" value="Sig_transdc_His_kin-like_C"/>
</dbReference>